<keyword evidence="2" id="KW-1185">Reference proteome</keyword>
<protein>
    <submittedName>
        <fullName evidence="1">Uncharacterized protein</fullName>
    </submittedName>
</protein>
<name>A0ABQ4ESZ2_9ACTN</name>
<proteinExistence type="predicted"/>
<sequence length="101" mass="10635">MTTYRSRASVEADAAHQVLAAHVPDRETGVCPICLVAGPCQPANVAANRLVELGLPVLPPVVPHTGRGRLLAYVGPVLRVAPLLTVGWRRRLGLVDGDGGR</sequence>
<organism evidence="1 2">
    <name type="scientific">Plantactinospora mayteni</name>
    <dbReference type="NCBI Taxonomy" id="566021"/>
    <lineage>
        <taxon>Bacteria</taxon>
        <taxon>Bacillati</taxon>
        <taxon>Actinomycetota</taxon>
        <taxon>Actinomycetes</taxon>
        <taxon>Micromonosporales</taxon>
        <taxon>Micromonosporaceae</taxon>
        <taxon>Plantactinospora</taxon>
    </lineage>
</organism>
<evidence type="ECO:0000313" key="1">
    <source>
        <dbReference type="EMBL" id="GIG97766.1"/>
    </source>
</evidence>
<evidence type="ECO:0000313" key="2">
    <source>
        <dbReference type="Proteomes" id="UP000621500"/>
    </source>
</evidence>
<dbReference type="EMBL" id="BONX01000029">
    <property type="protein sequence ID" value="GIG97766.1"/>
    <property type="molecule type" value="Genomic_DNA"/>
</dbReference>
<comment type="caution">
    <text evidence="1">The sequence shown here is derived from an EMBL/GenBank/DDBJ whole genome shotgun (WGS) entry which is preliminary data.</text>
</comment>
<gene>
    <name evidence="1" type="ORF">Pma05_43390</name>
</gene>
<accession>A0ABQ4ESZ2</accession>
<dbReference type="Proteomes" id="UP000621500">
    <property type="component" value="Unassembled WGS sequence"/>
</dbReference>
<dbReference type="RefSeq" id="WP_203859250.1">
    <property type="nucleotide sequence ID" value="NZ_BAAAZQ010000006.1"/>
</dbReference>
<reference evidence="1 2" key="1">
    <citation type="submission" date="2021-01" db="EMBL/GenBank/DDBJ databases">
        <title>Whole genome shotgun sequence of Plantactinospora mayteni NBRC 109088.</title>
        <authorList>
            <person name="Komaki H."/>
            <person name="Tamura T."/>
        </authorList>
    </citation>
    <scope>NUCLEOTIDE SEQUENCE [LARGE SCALE GENOMIC DNA]</scope>
    <source>
        <strain evidence="1 2">NBRC 109088</strain>
    </source>
</reference>